<sequence length="51" mass="5916">MKKVKTVTVPLIEIMRTFTLKMNMLKLSCYPEKACILSSLHPIFLLQFTKS</sequence>
<dbReference type="Gramene" id="mRNA:HanXRQr2_Chr08g0337591">
    <property type="protein sequence ID" value="mRNA:HanXRQr2_Chr08g0337591"/>
    <property type="gene ID" value="HanXRQr2_Chr08g0337591"/>
</dbReference>
<reference evidence="1" key="1">
    <citation type="journal article" date="2017" name="Nature">
        <title>The sunflower genome provides insights into oil metabolism, flowering and Asterid evolution.</title>
        <authorList>
            <person name="Badouin H."/>
            <person name="Gouzy J."/>
            <person name="Grassa C.J."/>
            <person name="Murat F."/>
            <person name="Staton S.E."/>
            <person name="Cottret L."/>
            <person name="Lelandais-Briere C."/>
            <person name="Owens G.L."/>
            <person name="Carrere S."/>
            <person name="Mayjonade B."/>
            <person name="Legrand L."/>
            <person name="Gill N."/>
            <person name="Kane N.C."/>
            <person name="Bowers J.E."/>
            <person name="Hubner S."/>
            <person name="Bellec A."/>
            <person name="Berard A."/>
            <person name="Berges H."/>
            <person name="Blanchet N."/>
            <person name="Boniface M.C."/>
            <person name="Brunel D."/>
            <person name="Catrice O."/>
            <person name="Chaidir N."/>
            <person name="Claudel C."/>
            <person name="Donnadieu C."/>
            <person name="Faraut T."/>
            <person name="Fievet G."/>
            <person name="Helmstetter N."/>
            <person name="King M."/>
            <person name="Knapp S.J."/>
            <person name="Lai Z."/>
            <person name="Le Paslier M.C."/>
            <person name="Lippi Y."/>
            <person name="Lorenzon L."/>
            <person name="Mandel J.R."/>
            <person name="Marage G."/>
            <person name="Marchand G."/>
            <person name="Marquand E."/>
            <person name="Bret-Mestries E."/>
            <person name="Morien E."/>
            <person name="Nambeesan S."/>
            <person name="Nguyen T."/>
            <person name="Pegot-Espagnet P."/>
            <person name="Pouilly N."/>
            <person name="Raftis F."/>
            <person name="Sallet E."/>
            <person name="Schiex T."/>
            <person name="Thomas J."/>
            <person name="Vandecasteele C."/>
            <person name="Vares D."/>
            <person name="Vear F."/>
            <person name="Vautrin S."/>
            <person name="Crespi M."/>
            <person name="Mangin B."/>
            <person name="Burke J.M."/>
            <person name="Salse J."/>
            <person name="Munos S."/>
            <person name="Vincourt P."/>
            <person name="Rieseberg L.H."/>
            <person name="Langlade N.B."/>
        </authorList>
    </citation>
    <scope>NUCLEOTIDE SEQUENCE</scope>
    <source>
        <tissue evidence="1">Leaves</tissue>
    </source>
</reference>
<keyword evidence="2" id="KW-1185">Reference proteome</keyword>
<gene>
    <name evidence="1" type="ORF">HanXRQr2_Chr08g0337591</name>
</gene>
<evidence type="ECO:0000313" key="1">
    <source>
        <dbReference type="EMBL" id="KAF5795264.1"/>
    </source>
</evidence>
<comment type="caution">
    <text evidence="1">The sequence shown here is derived from an EMBL/GenBank/DDBJ whole genome shotgun (WGS) entry which is preliminary data.</text>
</comment>
<protein>
    <submittedName>
        <fullName evidence="1">Uncharacterized protein</fullName>
    </submittedName>
</protein>
<evidence type="ECO:0000313" key="2">
    <source>
        <dbReference type="Proteomes" id="UP000215914"/>
    </source>
</evidence>
<name>A0A9K3IE55_HELAN</name>
<accession>A0A9K3IE55</accession>
<dbReference type="Proteomes" id="UP000215914">
    <property type="component" value="Unassembled WGS sequence"/>
</dbReference>
<dbReference type="AlphaFoldDB" id="A0A9K3IE55"/>
<reference evidence="1" key="2">
    <citation type="submission" date="2020-06" db="EMBL/GenBank/DDBJ databases">
        <title>Helianthus annuus Genome sequencing and assembly Release 2.</title>
        <authorList>
            <person name="Gouzy J."/>
            <person name="Langlade N."/>
            <person name="Munos S."/>
        </authorList>
    </citation>
    <scope>NUCLEOTIDE SEQUENCE</scope>
    <source>
        <tissue evidence="1">Leaves</tissue>
    </source>
</reference>
<dbReference type="EMBL" id="MNCJ02000323">
    <property type="protein sequence ID" value="KAF5795264.1"/>
    <property type="molecule type" value="Genomic_DNA"/>
</dbReference>
<organism evidence="1 2">
    <name type="scientific">Helianthus annuus</name>
    <name type="common">Common sunflower</name>
    <dbReference type="NCBI Taxonomy" id="4232"/>
    <lineage>
        <taxon>Eukaryota</taxon>
        <taxon>Viridiplantae</taxon>
        <taxon>Streptophyta</taxon>
        <taxon>Embryophyta</taxon>
        <taxon>Tracheophyta</taxon>
        <taxon>Spermatophyta</taxon>
        <taxon>Magnoliopsida</taxon>
        <taxon>eudicotyledons</taxon>
        <taxon>Gunneridae</taxon>
        <taxon>Pentapetalae</taxon>
        <taxon>asterids</taxon>
        <taxon>campanulids</taxon>
        <taxon>Asterales</taxon>
        <taxon>Asteraceae</taxon>
        <taxon>Asteroideae</taxon>
        <taxon>Heliantheae alliance</taxon>
        <taxon>Heliantheae</taxon>
        <taxon>Helianthus</taxon>
    </lineage>
</organism>
<proteinExistence type="predicted"/>